<accession>A0A195EAM4</accession>
<gene>
    <name evidence="2" type="ORF">ALC57_05443</name>
</gene>
<feature type="compositionally biased region" description="Polar residues" evidence="1">
    <location>
        <begin position="1"/>
        <end position="10"/>
    </location>
</feature>
<dbReference type="Proteomes" id="UP000078492">
    <property type="component" value="Unassembled WGS sequence"/>
</dbReference>
<keyword evidence="3" id="KW-1185">Reference proteome</keyword>
<protein>
    <submittedName>
        <fullName evidence="2">Uncharacterized protein</fullName>
    </submittedName>
</protein>
<dbReference type="EMBL" id="KQ979236">
    <property type="protein sequence ID" value="KYN22166.1"/>
    <property type="molecule type" value="Genomic_DNA"/>
</dbReference>
<reference evidence="2 3" key="1">
    <citation type="submission" date="2015-09" db="EMBL/GenBank/DDBJ databases">
        <title>Trachymyrmex cornetzi WGS genome.</title>
        <authorList>
            <person name="Nygaard S."/>
            <person name="Hu H."/>
            <person name="Boomsma J."/>
            <person name="Zhang G."/>
        </authorList>
    </citation>
    <scope>NUCLEOTIDE SEQUENCE [LARGE SCALE GENOMIC DNA]</scope>
    <source>
        <strain evidence="2">Tcor2-1</strain>
        <tissue evidence="2">Whole body</tissue>
    </source>
</reference>
<evidence type="ECO:0000313" key="2">
    <source>
        <dbReference type="EMBL" id="KYN22166.1"/>
    </source>
</evidence>
<organism evidence="2 3">
    <name type="scientific">Trachymyrmex cornetzi</name>
    <dbReference type="NCBI Taxonomy" id="471704"/>
    <lineage>
        <taxon>Eukaryota</taxon>
        <taxon>Metazoa</taxon>
        <taxon>Ecdysozoa</taxon>
        <taxon>Arthropoda</taxon>
        <taxon>Hexapoda</taxon>
        <taxon>Insecta</taxon>
        <taxon>Pterygota</taxon>
        <taxon>Neoptera</taxon>
        <taxon>Endopterygota</taxon>
        <taxon>Hymenoptera</taxon>
        <taxon>Apocrita</taxon>
        <taxon>Aculeata</taxon>
        <taxon>Formicoidea</taxon>
        <taxon>Formicidae</taxon>
        <taxon>Myrmicinae</taxon>
        <taxon>Trachymyrmex</taxon>
    </lineage>
</organism>
<name>A0A195EAM4_9HYME</name>
<evidence type="ECO:0000256" key="1">
    <source>
        <dbReference type="SAM" id="MobiDB-lite"/>
    </source>
</evidence>
<proteinExistence type="predicted"/>
<feature type="region of interest" description="Disordered" evidence="1">
    <location>
        <begin position="1"/>
        <end position="20"/>
    </location>
</feature>
<sequence length="142" mass="15042">MYATYLSTDTAGLPSSSPSSPERAAIIRVVYSSALPEVRISSRGTSFYPCCLLSIKQGQLMLTSACGKSQLSEAVESDSVIPGISKVVSLHERPDSGEIKDRRTTLILFHGVLSSCLAPEASTSGSPVYIYVPQVVVSNNAT</sequence>
<dbReference type="AlphaFoldDB" id="A0A195EAM4"/>
<evidence type="ECO:0000313" key="3">
    <source>
        <dbReference type="Proteomes" id="UP000078492"/>
    </source>
</evidence>